<comment type="caution">
    <text evidence="9">The sequence shown here is derived from an EMBL/GenBank/DDBJ whole genome shotgun (WGS) entry which is preliminary data.</text>
</comment>
<evidence type="ECO:0000256" key="1">
    <source>
        <dbReference type="ARBA" id="ARBA00004651"/>
    </source>
</evidence>
<evidence type="ECO:0000256" key="7">
    <source>
        <dbReference type="RuleBase" id="RU363032"/>
    </source>
</evidence>
<dbReference type="GO" id="GO:0055085">
    <property type="term" value="P:transmembrane transport"/>
    <property type="evidence" value="ECO:0007669"/>
    <property type="project" value="InterPro"/>
</dbReference>
<evidence type="ECO:0000256" key="6">
    <source>
        <dbReference type="ARBA" id="ARBA00023136"/>
    </source>
</evidence>
<dbReference type="EMBL" id="QNVI01000039">
    <property type="protein sequence ID" value="TDA39042.1"/>
    <property type="molecule type" value="Genomic_DNA"/>
</dbReference>
<dbReference type="SUPFAM" id="SSF161098">
    <property type="entry name" value="MetI-like"/>
    <property type="match status" value="1"/>
</dbReference>
<keyword evidence="6 7" id="KW-0472">Membrane</keyword>
<comment type="similarity">
    <text evidence="7">Belongs to the binding-protein-dependent transport system permease family.</text>
</comment>
<feature type="transmembrane region" description="Helical" evidence="7">
    <location>
        <begin position="186"/>
        <end position="211"/>
    </location>
</feature>
<dbReference type="InterPro" id="IPR050901">
    <property type="entry name" value="BP-dep_ABC_trans_perm"/>
</dbReference>
<evidence type="ECO:0000256" key="4">
    <source>
        <dbReference type="ARBA" id="ARBA00022692"/>
    </source>
</evidence>
<evidence type="ECO:0000256" key="5">
    <source>
        <dbReference type="ARBA" id="ARBA00022989"/>
    </source>
</evidence>
<dbReference type="PROSITE" id="PS50928">
    <property type="entry name" value="ABC_TM1"/>
    <property type="match status" value="1"/>
</dbReference>
<evidence type="ECO:0000313" key="10">
    <source>
        <dbReference type="Proteomes" id="UP000317265"/>
    </source>
</evidence>
<keyword evidence="4 7" id="KW-0812">Transmembrane</keyword>
<feature type="transmembrane region" description="Helical" evidence="7">
    <location>
        <begin position="231"/>
        <end position="264"/>
    </location>
</feature>
<keyword evidence="2 7" id="KW-0813">Transport</keyword>
<accession>A0A523BDV8</accession>
<evidence type="ECO:0000259" key="8">
    <source>
        <dbReference type="PROSITE" id="PS50928"/>
    </source>
</evidence>
<dbReference type="Pfam" id="PF00528">
    <property type="entry name" value="BPD_transp_1"/>
    <property type="match status" value="1"/>
</dbReference>
<evidence type="ECO:0000256" key="2">
    <source>
        <dbReference type="ARBA" id="ARBA00022448"/>
    </source>
</evidence>
<evidence type="ECO:0000256" key="3">
    <source>
        <dbReference type="ARBA" id="ARBA00022475"/>
    </source>
</evidence>
<dbReference type="InterPro" id="IPR035906">
    <property type="entry name" value="MetI-like_sf"/>
</dbReference>
<dbReference type="Proteomes" id="UP000317265">
    <property type="component" value="Unassembled WGS sequence"/>
</dbReference>
<feature type="transmembrane region" description="Helical" evidence="7">
    <location>
        <begin position="137"/>
        <end position="161"/>
    </location>
</feature>
<dbReference type="InterPro" id="IPR000515">
    <property type="entry name" value="MetI-like"/>
</dbReference>
<protein>
    <submittedName>
        <fullName evidence="9">Carbohydrate ABC transporter permease</fullName>
    </submittedName>
</protein>
<keyword evidence="5 7" id="KW-1133">Transmembrane helix</keyword>
<dbReference type="PANTHER" id="PTHR32243">
    <property type="entry name" value="MALTOSE TRANSPORT SYSTEM PERMEASE-RELATED"/>
    <property type="match status" value="1"/>
</dbReference>
<evidence type="ECO:0000313" key="9">
    <source>
        <dbReference type="EMBL" id="TDA39042.1"/>
    </source>
</evidence>
<dbReference type="GO" id="GO:0005886">
    <property type="term" value="C:plasma membrane"/>
    <property type="evidence" value="ECO:0007669"/>
    <property type="project" value="UniProtKB-SubCell"/>
</dbReference>
<dbReference type="CDD" id="cd06261">
    <property type="entry name" value="TM_PBP2"/>
    <property type="match status" value="1"/>
</dbReference>
<keyword evidence="3" id="KW-1003">Cell membrane</keyword>
<feature type="transmembrane region" description="Helical" evidence="7">
    <location>
        <begin position="9"/>
        <end position="29"/>
    </location>
</feature>
<feature type="domain" description="ABC transmembrane type-1" evidence="8">
    <location>
        <begin position="74"/>
        <end position="265"/>
    </location>
</feature>
<sequence>MNKYIKNFVIYFIAIIILLFSLFPVYWMILTSIKRYEDLLNPYLFITKITFENYIKIISSPLTITTAINFYRCMTNSIIIALGSVILSLSISILLGYGLARMNFKFKRLVSNASLFVYILPPSFLAIPFFVHMRMLGLVNSLISVILAETIFTIPFCAWILREQFSSIPKEIEESAYIDGCGRLEVLFRIILPLSAPTLVATATYIFIRAWNEYQYALLLLYSKDLWTLPLFLTTFLAADVIPWGILMAASVLYTIPPLIFYYVTERYMIKGLIAGAVKA</sequence>
<proteinExistence type="inferred from homology"/>
<comment type="subcellular location">
    <subcellularLocation>
        <location evidence="1 7">Cell membrane</location>
        <topology evidence="1 7">Multi-pass membrane protein</topology>
    </subcellularLocation>
</comment>
<dbReference type="PANTHER" id="PTHR32243:SF18">
    <property type="entry name" value="INNER MEMBRANE ABC TRANSPORTER PERMEASE PROTEIN YCJP"/>
    <property type="match status" value="1"/>
</dbReference>
<gene>
    <name evidence="9" type="ORF">DSO09_02825</name>
</gene>
<organism evidence="9 10">
    <name type="scientific">Thermoproteota archaeon</name>
    <dbReference type="NCBI Taxonomy" id="2056631"/>
    <lineage>
        <taxon>Archaea</taxon>
        <taxon>Thermoproteota</taxon>
    </lineage>
</organism>
<name>A0A523BDV8_9CREN</name>
<feature type="transmembrane region" description="Helical" evidence="7">
    <location>
        <begin position="109"/>
        <end position="131"/>
    </location>
</feature>
<dbReference type="Gene3D" id="1.10.3720.10">
    <property type="entry name" value="MetI-like"/>
    <property type="match status" value="1"/>
</dbReference>
<feature type="transmembrane region" description="Helical" evidence="7">
    <location>
        <begin position="78"/>
        <end position="97"/>
    </location>
</feature>
<reference evidence="9 10" key="1">
    <citation type="journal article" date="2019" name="Nat. Microbiol.">
        <title>Expanding anaerobic alkane metabolism in the domain of Archaea.</title>
        <authorList>
            <person name="Wang Y."/>
            <person name="Wegener G."/>
            <person name="Hou J."/>
            <person name="Wang F."/>
            <person name="Xiao X."/>
        </authorList>
    </citation>
    <scope>NUCLEOTIDE SEQUENCE [LARGE SCALE GENOMIC DNA]</scope>
    <source>
        <strain evidence="9">WYZ-LMO11</strain>
    </source>
</reference>
<dbReference type="AlphaFoldDB" id="A0A523BDV8"/>